<feature type="region of interest" description="Disordered" evidence="5">
    <location>
        <begin position="734"/>
        <end position="763"/>
    </location>
</feature>
<dbReference type="PANTHER" id="PTHR21292:SF1">
    <property type="entry name" value="EXOCYST COMPLEX COMPONENT 3"/>
    <property type="match status" value="1"/>
</dbReference>
<comment type="similarity">
    <text evidence="1">Belongs to the SEC6 family.</text>
</comment>
<evidence type="ECO:0008006" key="8">
    <source>
        <dbReference type="Google" id="ProtNLM"/>
    </source>
</evidence>
<proteinExistence type="inferred from homology"/>
<keyword evidence="2" id="KW-0813">Transport</keyword>
<feature type="compositionally biased region" description="Polar residues" evidence="5">
    <location>
        <begin position="708"/>
        <end position="720"/>
    </location>
</feature>
<dbReference type="InterPro" id="IPR042532">
    <property type="entry name" value="EXOC3/Sec6_C"/>
</dbReference>
<feature type="region of interest" description="Disordered" evidence="5">
    <location>
        <begin position="816"/>
        <end position="837"/>
    </location>
</feature>
<dbReference type="Pfam" id="PF06046">
    <property type="entry name" value="Sec6"/>
    <property type="match status" value="1"/>
</dbReference>
<dbReference type="Proteomes" id="UP000678499">
    <property type="component" value="Unassembled WGS sequence"/>
</dbReference>
<evidence type="ECO:0000256" key="4">
    <source>
        <dbReference type="SAM" id="Coils"/>
    </source>
</evidence>
<feature type="region of interest" description="Disordered" evidence="5">
    <location>
        <begin position="617"/>
        <end position="678"/>
    </location>
</feature>
<accession>A0A7R9BSL8</accession>
<dbReference type="GO" id="GO:0000149">
    <property type="term" value="F:SNARE binding"/>
    <property type="evidence" value="ECO:0007669"/>
    <property type="project" value="TreeGrafter"/>
</dbReference>
<evidence type="ECO:0000313" key="6">
    <source>
        <dbReference type="EMBL" id="CAD7279780.1"/>
    </source>
</evidence>
<dbReference type="EMBL" id="CAJPEX010001783">
    <property type="protein sequence ID" value="CAG0919932.1"/>
    <property type="molecule type" value="Genomic_DNA"/>
</dbReference>
<dbReference type="GO" id="GO:0006887">
    <property type="term" value="P:exocytosis"/>
    <property type="evidence" value="ECO:0007669"/>
    <property type="project" value="UniProtKB-KW"/>
</dbReference>
<dbReference type="GO" id="GO:0000145">
    <property type="term" value="C:exocyst"/>
    <property type="evidence" value="ECO:0007669"/>
    <property type="project" value="InterPro"/>
</dbReference>
<keyword evidence="4" id="KW-0175">Coiled coil</keyword>
<dbReference type="EMBL" id="OA883820">
    <property type="protein sequence ID" value="CAD7279780.1"/>
    <property type="molecule type" value="Genomic_DNA"/>
</dbReference>
<dbReference type="Gene3D" id="1.10.357.50">
    <property type="match status" value="1"/>
</dbReference>
<dbReference type="OrthoDB" id="10047020at2759"/>
<organism evidence="6">
    <name type="scientific">Notodromas monacha</name>
    <dbReference type="NCBI Taxonomy" id="399045"/>
    <lineage>
        <taxon>Eukaryota</taxon>
        <taxon>Metazoa</taxon>
        <taxon>Ecdysozoa</taxon>
        <taxon>Arthropoda</taxon>
        <taxon>Crustacea</taxon>
        <taxon>Oligostraca</taxon>
        <taxon>Ostracoda</taxon>
        <taxon>Podocopa</taxon>
        <taxon>Podocopida</taxon>
        <taxon>Cypridocopina</taxon>
        <taxon>Cypridoidea</taxon>
        <taxon>Cyprididae</taxon>
        <taxon>Notodromas</taxon>
    </lineage>
</organism>
<protein>
    <recommendedName>
        <fullName evidence="8">Exocyst complex component Sec6</fullName>
    </recommendedName>
</protein>
<evidence type="ECO:0000256" key="1">
    <source>
        <dbReference type="ARBA" id="ARBA00009447"/>
    </source>
</evidence>
<gene>
    <name evidence="6" type="ORF">NMOB1V02_LOCUS7447</name>
</gene>
<keyword evidence="3" id="KW-0268">Exocytosis</keyword>
<evidence type="ECO:0000256" key="2">
    <source>
        <dbReference type="ARBA" id="ARBA00022448"/>
    </source>
</evidence>
<dbReference type="InterPro" id="IPR010326">
    <property type="entry name" value="EXOC3/Sec6"/>
</dbReference>
<dbReference type="Gene3D" id="1.10.357.70">
    <property type="entry name" value="Exocyst complex component Sec6, C-terminal domain"/>
    <property type="match status" value="1"/>
</dbReference>
<reference evidence="6" key="1">
    <citation type="submission" date="2020-11" db="EMBL/GenBank/DDBJ databases">
        <authorList>
            <person name="Tran Van P."/>
        </authorList>
    </citation>
    <scope>NUCLEOTIDE SEQUENCE</scope>
</reference>
<feature type="region of interest" description="Disordered" evidence="5">
    <location>
        <begin position="696"/>
        <end position="721"/>
    </location>
</feature>
<dbReference type="PANTHER" id="PTHR21292">
    <property type="entry name" value="EXOCYST COMPLEX COMPONENT SEC6-RELATED"/>
    <property type="match status" value="1"/>
</dbReference>
<keyword evidence="7" id="KW-1185">Reference proteome</keyword>
<feature type="region of interest" description="Disordered" evidence="5">
    <location>
        <begin position="108"/>
        <end position="128"/>
    </location>
</feature>
<feature type="coiled-coil region" evidence="4">
    <location>
        <begin position="962"/>
        <end position="992"/>
    </location>
</feature>
<name>A0A7R9BSL8_9CRUS</name>
<evidence type="ECO:0000313" key="7">
    <source>
        <dbReference type="Proteomes" id="UP000678499"/>
    </source>
</evidence>
<evidence type="ECO:0000256" key="5">
    <source>
        <dbReference type="SAM" id="MobiDB-lite"/>
    </source>
</evidence>
<evidence type="ECO:0000256" key="3">
    <source>
        <dbReference type="ARBA" id="ARBA00022483"/>
    </source>
</evidence>
<dbReference type="GO" id="GO:0051601">
    <property type="term" value="P:exocyst localization"/>
    <property type="evidence" value="ECO:0007669"/>
    <property type="project" value="TreeGrafter"/>
</dbReference>
<sequence length="1568" mass="176079">MDDDFICLANKSAHVYDGIKSASVSRRKGEKPVGVPIDTKLEELQSFIPECPFCGKRTKGFEDKMCHVKSCGRKRGITVDKQLAALKLQQKQVAEVKELGIPSSKLKQQQLSPISRKKTSSRQKVEGSDTDLQTALALSASLQEAVCVKQETSLPFPSETVVQGPSVRKIGRKAVKKFPLVQSSDEDRRTAVIQQISDIMCEQRIIDIPPLLAEFYNYKRSNVRAPLLSECASSPKLWRMNSCVSPSNGSSLSYLVPDFEEFATFGSDSLKAGFRRSLNVPGRDATFIHQSQREVETTQEVLASLCDVEHACPPPEFTVEAAEDFRIAEYSALRNPFSCRNGQTQRKNVLSRQSCVQPTTVVPKFENSMFNGPPTVVKIENCSQSDSDDAENICRMPRNDKASFGLFSIPETFREFSAQRFVENWIKFGRDEDNDVKFASNSGELLGISSVVLRAQCPQLLRDFHRSCSNGISNVLTEYEPSVIRFFFDFLLTGIFPECGETVLSKIYEISVRFDCPLVACVDLKPPENRTEKTSCTSKTEDENRVIDDIYEVISELNSESKSIQVEELPERRNFQEHIDSSPCMVRQEIQRSPVENVDISMCDPPKTPVRREVVTRIQRSSTPDLFEDSESNDSFEANSPARSPSSEDESSENPSQNLSYVPDSNVAGNDGEINGAMGSQPEEVLFEDDYAGLDDLHDWHSPAPPHTTESSRISLSATKTPEAGARIIETPIAGPSIAVTPEIQMRKPRSSLKRKEPTPDFDAMMTPELQARLGAMGVRKMSKSKSVKLLKYIHEQLKSQANAVEIPVGPVVEPLPTIQESENGDESPMDTSKDSLDDFELSTQQCSTQSTQVTRTRKKRKIVDLDEALPVVKSFILSKQDLHCQILQYEPIHLLDLKNSLATSDVFVDAPILQDVLDKLCLKGQLHSADQLENVNILKDITCKKKAAVDDMLKTALNGQVEAVRAGLSELEEALQKVERLKMSRDKIRDALRDVPKLEEVLTPLKEERSRHSQYVAAKENMRHIFTVPESLDKAHNWVVQGNFLQAHQRSDGFMPPGRPKHWKAKALKVMEEAVLERIEGNQALNRDDNKMWIVVNLEMLRKMLIDDLKVVRTVCVPVFPPSYDIVKTFTRIYHQGLSTRLQELIKFGVQGNEVVSLLQWVINTYPEILVELGILQSEVGPVLDEQSVRELQDSYLNTLQTNVKDWLNKSLQTSVSEWLRPNSAKPDIFSGGDGKQFNTGFPALIFDMVQQNVDVADTISGEIMVGALKICLEEIIHLVHEYRARMVSYKSKYLEDRSQIPFFTHTMIANVNDCVRIVEMAKQLKDKYIKSELTPSEITAILERLHKAYFHLRNDAANILLEETFVDLDPHLHDVFSRRWFDGSSPAMETILVTLNDYFSDYKHLTDKNYEYVAMVCLNTTAQKYIMNMLQRKMPYKNNEERASAAERASREARQLEDFFAAEVPDLSPSIHPCHVMASLAEVLRVEDPEFVSLELHGLVAKYPDVTLDILIALLTVRGDVSKSDARAKAQEALASIGGAAAARAQAGTTILSQVMLPAGFLAQFL</sequence>